<evidence type="ECO:0000256" key="2">
    <source>
        <dbReference type="ARBA" id="ARBA00011541"/>
    </source>
</evidence>
<dbReference type="Pfam" id="PF00476">
    <property type="entry name" value="DNA_pol_A"/>
    <property type="match status" value="1"/>
</dbReference>
<dbReference type="OrthoDB" id="9806424at2"/>
<dbReference type="AlphaFoldDB" id="E8Q796"/>
<dbReference type="HOGENOM" id="CLU_004675_0_0_6"/>
<keyword evidence="8" id="KW-0540">Nuclease</keyword>
<evidence type="ECO:0000256" key="12">
    <source>
        <dbReference type="ARBA" id="ARBA00022932"/>
    </source>
</evidence>
<evidence type="ECO:0000256" key="9">
    <source>
        <dbReference type="ARBA" id="ARBA00022763"/>
    </source>
</evidence>
<dbReference type="Proteomes" id="UP000007464">
    <property type="component" value="Chromosome"/>
</dbReference>
<keyword evidence="7 18" id="KW-0235">DNA replication</keyword>
<evidence type="ECO:0000256" key="6">
    <source>
        <dbReference type="ARBA" id="ARBA00022695"/>
    </source>
</evidence>
<evidence type="ECO:0000256" key="1">
    <source>
        <dbReference type="ARBA" id="ARBA00007705"/>
    </source>
</evidence>
<dbReference type="InterPro" id="IPR020045">
    <property type="entry name" value="DNA_polI_H3TH"/>
</dbReference>
<dbReference type="PRINTS" id="PR00868">
    <property type="entry name" value="DNAPOLI"/>
</dbReference>
<dbReference type="CDD" id="cd09859">
    <property type="entry name" value="PIN_53EXO"/>
    <property type="match status" value="1"/>
</dbReference>
<dbReference type="InterPro" id="IPR012337">
    <property type="entry name" value="RNaseH-like_sf"/>
</dbReference>
<keyword evidence="13 18" id="KW-0238">DNA-binding</keyword>
<keyword evidence="11" id="KW-0269">Exonuclease</keyword>
<comment type="subunit">
    <text evidence="2">Single-chain monomer with multiple functions.</text>
</comment>
<evidence type="ECO:0000259" key="20">
    <source>
        <dbReference type="SMART" id="SM00482"/>
    </source>
</evidence>
<evidence type="ECO:0000256" key="14">
    <source>
        <dbReference type="ARBA" id="ARBA00023204"/>
    </source>
</evidence>
<dbReference type="GO" id="GO:0006302">
    <property type="term" value="P:double-strand break repair"/>
    <property type="evidence" value="ECO:0007669"/>
    <property type="project" value="TreeGrafter"/>
</dbReference>
<dbReference type="Gene3D" id="3.30.70.370">
    <property type="match status" value="1"/>
</dbReference>
<proteinExistence type="inferred from homology"/>
<evidence type="ECO:0000256" key="3">
    <source>
        <dbReference type="ARBA" id="ARBA00012417"/>
    </source>
</evidence>
<dbReference type="Gene3D" id="1.20.1060.10">
    <property type="entry name" value="Taq DNA Polymerase, Chain T, domain 4"/>
    <property type="match status" value="1"/>
</dbReference>
<evidence type="ECO:0000256" key="18">
    <source>
        <dbReference type="RuleBase" id="RU004460"/>
    </source>
</evidence>
<evidence type="ECO:0000256" key="16">
    <source>
        <dbReference type="ARBA" id="ARBA00060162"/>
    </source>
</evidence>
<comment type="function">
    <text evidence="16">In addition to polymerase activity, this DNA polymerase exhibits 3'-5' and 5'-3' exonuclease activity. It is able to utilize nicked circular duplex DNA as a template and can unwind the parental DNA strand from its template.</text>
</comment>
<dbReference type="SMART" id="SM00482">
    <property type="entry name" value="POLAc"/>
    <property type="match status" value="1"/>
</dbReference>
<evidence type="ECO:0000313" key="22">
    <source>
        <dbReference type="Proteomes" id="UP000007464"/>
    </source>
</evidence>
<sequence length="950" mass="109002">MTNIIDNPIILIDGSFYIYRAYHAYPPLTTSTGYPVWVIYGVINMIRSLLIKYRPIHMGIVFDSPGKTFRNDLFKQYKSNRPQMPEDLCIQITPLNTIIKAMGITALSVPYVEADDVIATLSNFYAQLKNKTVLISTGDKDMAQIVSSNIILINTMSNIILDSLEIKKKFGVSPNLIADYLALIGDRSDNIPGVPGIGIKNAKILLNNIGNLQTLYQNLHKISILNLRNSQSIKNTLIKNKKLAFLSYKLATVKIDVPLNQSDYKLLIQNIDSQQLFLLFKKYEFNTWVSELQAGTWLKKYKNTKKSSTQNSQLSNTSLISNTITHTCNYYPSFPSSNNNDIISNISSLTNWIKQNNTHHCFILNIYSNNFDIFTPNIIGICISTYTMNSMHNAYIPINIQHTLNIDNNNDTYQWYLNLTEVLSILKPILENIKIKKIGHNMKFIFSLLKQHNIHLSGPIFDVILELYVLYGTSNYQNIKRFLNKTTILDHIFKFQQIYNNNKYLIKKNIRDIQLESSCSTQLIYAISNLHQILWTEIKQHNELKKIFINIEIPLISVLSRIEDYGVLIDKKFLYSHSIKLNSQLNNLKTQAYQLTGSSFNLDSPKQLQEILYNQEKLPIFKKTPHGAPSTSEEVLKKLSKKHSIPKIILKYRSLSKLKSTYTNKLISMINKKSNRIHTSYNQTRTSTGRLSSTNPNLQNIPNRNYDGRKIRQAFIAPENSLIISADYSQIELRIMAHLSRDLKLINDFLEEKDIHTTTASEIFVTSLHLVTGEQRQRAKTVNFGLIYGMTAFGLSKQLSVTCQEAQKYVDRYFQRYPGVMQYMQYIKDYAKKNGYVSTLDGRKLYLPDIYSSNISQKKGAERSAINAPMQGSAADIIKRAMISIDSWLQTDNIPVHMIMQVHDELVFEVNNTFVDIAVKQIRKLMEECFILNVPLKVDIGVGKNWEQAH</sequence>
<dbReference type="Pfam" id="PF02739">
    <property type="entry name" value="5_3_exonuc_N"/>
    <property type="match status" value="1"/>
</dbReference>
<keyword evidence="5 18" id="KW-0808">Transferase</keyword>
<dbReference type="InterPro" id="IPR002562">
    <property type="entry name" value="3'-5'_exonuclease_dom"/>
</dbReference>
<dbReference type="FunFam" id="1.10.150.20:FF:000003">
    <property type="entry name" value="DNA polymerase I"/>
    <property type="match status" value="1"/>
</dbReference>
<evidence type="ECO:0000256" key="5">
    <source>
        <dbReference type="ARBA" id="ARBA00022679"/>
    </source>
</evidence>
<reference evidence="21 22" key="1">
    <citation type="journal article" date="2010" name="BMC Genomics">
        <title>Unprecedented loss of ammonia assimilation capability in a urease-encoding bacterial mutualist.</title>
        <authorList>
            <person name="Williams L.E."/>
            <person name="Wernegreen J.J."/>
        </authorList>
    </citation>
    <scope>NUCLEOTIDE SEQUENCE [LARGE SCALE GENOMIC DNA]</scope>
    <source>
        <strain evidence="21 22">BVAF</strain>
    </source>
</reference>
<organism evidence="21 22">
    <name type="scientific">Blochmanniella vafra (strain BVAF)</name>
    <dbReference type="NCBI Taxonomy" id="859654"/>
    <lineage>
        <taxon>Bacteria</taxon>
        <taxon>Pseudomonadati</taxon>
        <taxon>Pseudomonadota</taxon>
        <taxon>Gammaproteobacteria</taxon>
        <taxon>Enterobacterales</taxon>
        <taxon>Enterobacteriaceae</taxon>
        <taxon>ant endosymbionts</taxon>
        <taxon>Candidatus Blochmanniella</taxon>
    </lineage>
</organism>
<dbReference type="InterPro" id="IPR029060">
    <property type="entry name" value="PIN-like_dom_sf"/>
</dbReference>
<evidence type="ECO:0000259" key="19">
    <source>
        <dbReference type="SMART" id="SM00475"/>
    </source>
</evidence>
<comment type="similarity">
    <text evidence="1 18">Belongs to the DNA polymerase type-A family.</text>
</comment>
<feature type="domain" description="DNA-directed DNA polymerase family A palm" evidence="20">
    <location>
        <begin position="708"/>
        <end position="914"/>
    </location>
</feature>
<dbReference type="Gene3D" id="3.40.50.1010">
    <property type="entry name" value="5'-nuclease"/>
    <property type="match status" value="1"/>
</dbReference>
<dbReference type="InterPro" id="IPR043502">
    <property type="entry name" value="DNA/RNA_pol_sf"/>
</dbReference>
<evidence type="ECO:0000256" key="8">
    <source>
        <dbReference type="ARBA" id="ARBA00022722"/>
    </source>
</evidence>
<evidence type="ECO:0000256" key="13">
    <source>
        <dbReference type="ARBA" id="ARBA00023125"/>
    </source>
</evidence>
<dbReference type="InterPro" id="IPR002421">
    <property type="entry name" value="5-3_exonuclease"/>
</dbReference>
<dbReference type="InterPro" id="IPR018320">
    <property type="entry name" value="DNA_polymerase_1"/>
</dbReference>
<dbReference type="Gene3D" id="3.30.420.10">
    <property type="entry name" value="Ribonuclease H-like superfamily/Ribonuclease H"/>
    <property type="match status" value="1"/>
</dbReference>
<comment type="catalytic activity">
    <reaction evidence="15 18">
        <text>DNA(n) + a 2'-deoxyribonucleoside 5'-triphosphate = DNA(n+1) + diphosphate</text>
        <dbReference type="Rhea" id="RHEA:22508"/>
        <dbReference type="Rhea" id="RHEA-COMP:17339"/>
        <dbReference type="Rhea" id="RHEA-COMP:17340"/>
        <dbReference type="ChEBI" id="CHEBI:33019"/>
        <dbReference type="ChEBI" id="CHEBI:61560"/>
        <dbReference type="ChEBI" id="CHEBI:173112"/>
        <dbReference type="EC" id="2.7.7.7"/>
    </reaction>
</comment>
<dbReference type="SUPFAM" id="SSF56672">
    <property type="entry name" value="DNA/RNA polymerases"/>
    <property type="match status" value="1"/>
</dbReference>
<dbReference type="Gene3D" id="1.10.150.20">
    <property type="entry name" value="5' to 3' exonuclease, C-terminal subdomain"/>
    <property type="match status" value="2"/>
</dbReference>
<evidence type="ECO:0000256" key="7">
    <source>
        <dbReference type="ARBA" id="ARBA00022705"/>
    </source>
</evidence>
<dbReference type="InterPro" id="IPR036397">
    <property type="entry name" value="RNaseH_sf"/>
</dbReference>
<evidence type="ECO:0000256" key="11">
    <source>
        <dbReference type="ARBA" id="ARBA00022839"/>
    </source>
</evidence>
<keyword evidence="10" id="KW-0378">Hydrolase</keyword>
<dbReference type="PANTHER" id="PTHR10133:SF27">
    <property type="entry name" value="DNA POLYMERASE NU"/>
    <property type="match status" value="1"/>
</dbReference>
<feature type="domain" description="5'-3' exonuclease" evidence="19">
    <location>
        <begin position="7"/>
        <end position="269"/>
    </location>
</feature>
<dbReference type="SUPFAM" id="SSF47807">
    <property type="entry name" value="5' to 3' exonuclease, C-terminal subdomain"/>
    <property type="match status" value="1"/>
</dbReference>
<dbReference type="CDD" id="cd08637">
    <property type="entry name" value="DNA_pol_A_pol_I_C"/>
    <property type="match status" value="1"/>
</dbReference>
<dbReference type="GO" id="GO:0003887">
    <property type="term" value="F:DNA-directed DNA polymerase activity"/>
    <property type="evidence" value="ECO:0007669"/>
    <property type="project" value="UniProtKB-UniRule"/>
</dbReference>
<dbReference type="RefSeq" id="WP_013516916.1">
    <property type="nucleotide sequence ID" value="NC_014909.2"/>
</dbReference>
<dbReference type="NCBIfam" id="NF004397">
    <property type="entry name" value="PRK05755.1"/>
    <property type="match status" value="1"/>
</dbReference>
<evidence type="ECO:0000313" key="21">
    <source>
        <dbReference type="EMBL" id="ADV33991.1"/>
    </source>
</evidence>
<dbReference type="InterPro" id="IPR002298">
    <property type="entry name" value="DNA_polymerase_A"/>
</dbReference>
<dbReference type="PANTHER" id="PTHR10133">
    <property type="entry name" value="DNA POLYMERASE I"/>
    <property type="match status" value="1"/>
</dbReference>
<dbReference type="SMART" id="SM00279">
    <property type="entry name" value="HhH2"/>
    <property type="match status" value="1"/>
</dbReference>
<keyword evidence="6 18" id="KW-0548">Nucleotidyltransferase</keyword>
<dbReference type="GO" id="GO:0008409">
    <property type="term" value="F:5'-3' exonuclease activity"/>
    <property type="evidence" value="ECO:0007669"/>
    <property type="project" value="InterPro"/>
</dbReference>
<dbReference type="FunFam" id="1.20.1060.10:FF:000001">
    <property type="entry name" value="DNA polymerase I"/>
    <property type="match status" value="1"/>
</dbReference>
<dbReference type="SUPFAM" id="SSF88723">
    <property type="entry name" value="PIN domain-like"/>
    <property type="match status" value="1"/>
</dbReference>
<dbReference type="KEGG" id="bva:BVAF_620"/>
<keyword evidence="12 18" id="KW-0239">DNA-directed DNA polymerase</keyword>
<evidence type="ECO:0000256" key="17">
    <source>
        <dbReference type="NCBIfam" id="TIGR00593"/>
    </source>
</evidence>
<accession>E8Q796</accession>
<dbReference type="GO" id="GO:0008408">
    <property type="term" value="F:3'-5' exonuclease activity"/>
    <property type="evidence" value="ECO:0007669"/>
    <property type="project" value="InterPro"/>
</dbReference>
<dbReference type="EMBL" id="CP002189">
    <property type="protein sequence ID" value="ADV33991.1"/>
    <property type="molecule type" value="Genomic_DNA"/>
</dbReference>
<dbReference type="Pfam" id="PF01612">
    <property type="entry name" value="DNA_pol_A_exo1"/>
    <property type="match status" value="1"/>
</dbReference>
<dbReference type="InterPro" id="IPR036279">
    <property type="entry name" value="5-3_exonuclease_C_sf"/>
</dbReference>
<name>E8Q796_BLOVB</name>
<dbReference type="Pfam" id="PF01367">
    <property type="entry name" value="5_3_exonuc"/>
    <property type="match status" value="1"/>
</dbReference>
<dbReference type="SMART" id="SM00475">
    <property type="entry name" value="53EXOc"/>
    <property type="match status" value="1"/>
</dbReference>
<dbReference type="GO" id="GO:0003677">
    <property type="term" value="F:DNA binding"/>
    <property type="evidence" value="ECO:0007669"/>
    <property type="project" value="UniProtKB-UniRule"/>
</dbReference>
<keyword evidence="14 18" id="KW-0234">DNA repair</keyword>
<dbReference type="NCBIfam" id="TIGR00593">
    <property type="entry name" value="pola"/>
    <property type="match status" value="1"/>
</dbReference>
<dbReference type="FunFam" id="1.10.150.20:FF:000002">
    <property type="entry name" value="DNA polymerase I"/>
    <property type="match status" value="1"/>
</dbReference>
<dbReference type="CDD" id="cd09898">
    <property type="entry name" value="H3TH_53EXO"/>
    <property type="match status" value="1"/>
</dbReference>
<keyword evidence="22" id="KW-1185">Reference proteome</keyword>
<dbReference type="EC" id="2.7.7.7" evidence="3 17"/>
<dbReference type="SUPFAM" id="SSF53098">
    <property type="entry name" value="Ribonuclease H-like"/>
    <property type="match status" value="1"/>
</dbReference>
<evidence type="ECO:0000256" key="15">
    <source>
        <dbReference type="ARBA" id="ARBA00049244"/>
    </source>
</evidence>
<evidence type="ECO:0000256" key="10">
    <source>
        <dbReference type="ARBA" id="ARBA00022801"/>
    </source>
</evidence>
<evidence type="ECO:0000256" key="4">
    <source>
        <dbReference type="ARBA" id="ARBA00020311"/>
    </source>
</evidence>
<protein>
    <recommendedName>
        <fullName evidence="4 17">DNA polymerase I</fullName>
        <ecNumber evidence="3 17">2.7.7.7</ecNumber>
    </recommendedName>
</protein>
<dbReference type="InterPro" id="IPR020046">
    <property type="entry name" value="5-3_exonucl_a-hlix_arch_N"/>
</dbReference>
<dbReference type="InterPro" id="IPR001098">
    <property type="entry name" value="DNA-dir_DNA_pol_A_palm_dom"/>
</dbReference>
<gene>
    <name evidence="18 21" type="primary">polA</name>
    <name evidence="21" type="ordered locus">BVAF_620</name>
</gene>
<keyword evidence="9 18" id="KW-0227">DNA damage</keyword>
<dbReference type="InterPro" id="IPR008918">
    <property type="entry name" value="HhH2"/>
</dbReference>
<dbReference type="GO" id="GO:0006261">
    <property type="term" value="P:DNA-templated DNA replication"/>
    <property type="evidence" value="ECO:0007669"/>
    <property type="project" value="UniProtKB-UniRule"/>
</dbReference>
<dbReference type="STRING" id="859654.BVAF_620"/>